<dbReference type="CDD" id="cd21044">
    <property type="entry name" value="Rab11BD_RAB3IP_like"/>
    <property type="match status" value="1"/>
</dbReference>
<organism evidence="5 6">
    <name type="scientific">Cyberlindnera jadinii (strain ATCC 18201 / CBS 1600 / BCRC 20928 / JCM 3617 / NBRC 0987 / NRRL Y-1542)</name>
    <name type="common">Torula yeast</name>
    <name type="synonym">Candida utilis</name>
    <dbReference type="NCBI Taxonomy" id="983966"/>
    <lineage>
        <taxon>Eukaryota</taxon>
        <taxon>Fungi</taxon>
        <taxon>Dikarya</taxon>
        <taxon>Ascomycota</taxon>
        <taxon>Saccharomycotina</taxon>
        <taxon>Saccharomycetes</taxon>
        <taxon>Phaffomycetales</taxon>
        <taxon>Phaffomycetaceae</taxon>
        <taxon>Cyberlindnera</taxon>
    </lineage>
</organism>
<feature type="coiled-coil region" evidence="2">
    <location>
        <begin position="20"/>
        <end position="132"/>
    </location>
</feature>
<dbReference type="AlphaFoldDB" id="A0A0H5C0K7"/>
<accession>A0A0H5C0K7</accession>
<gene>
    <name evidence="5" type="primary">SEC2</name>
    <name evidence="5" type="ORF">BN1211_1363</name>
</gene>
<dbReference type="Pfam" id="PF06428">
    <property type="entry name" value="Sec2p"/>
    <property type="match status" value="1"/>
</dbReference>
<evidence type="ECO:0000256" key="1">
    <source>
        <dbReference type="ARBA" id="ARBA00023054"/>
    </source>
</evidence>
<feature type="compositionally biased region" description="Polar residues" evidence="3">
    <location>
        <begin position="448"/>
        <end position="457"/>
    </location>
</feature>
<dbReference type="Pfam" id="PF25555">
    <property type="entry name" value="RAB3A-like_C"/>
    <property type="match status" value="1"/>
</dbReference>
<dbReference type="PANTHER" id="PTHR14430:SF0">
    <property type="entry name" value="SEC2P DOMAIN-CONTAINING PROTEIN"/>
    <property type="match status" value="1"/>
</dbReference>
<protein>
    <submittedName>
        <fullName evidence="5">SEC2 protein</fullName>
    </submittedName>
</protein>
<dbReference type="Proteomes" id="UP000038830">
    <property type="component" value="Unassembled WGS sequence"/>
</dbReference>
<sequence>MNEEESKRVSLQVTSLSTKLLESIEKQNQLEGQIGQLEKENSQLKEKSESLNKKLQEVLVARNQAEDEVSNLSKEVEELSSSLFDEANKMVSNAKREAHDYQMRNNNLISQLKEKDLMMETLQNQLTQLKDVLLERDSAVSTTDNSSSSLTNQQGEQDHQQQSPQQQQQPKQVLYSPTVNAIRFDLKPFNDFKIFTRSIKNSESIKNTETKFFKRLLTDDVEPALRLDNAPGISWLNRRSLMSYLIDGRVSIEPVSGINETYRVNFQQHKINDTDVKSSLYAYPPHSPPVAISEPCAVCGEKRDDILEHSRLYVLKVHGRTDSALSSLGSTSPMASNQYPLCSFCLFRVRCACDLFAFLRSLKTDVWDLSDDAIMKKSWIELSRLRSKLFWSKIGIWDLDDNLVTTRITPSTGDNVYTTMSNTVESAWRNSMYFNSSTESLVEKPSYEPSSPSNYKSSPLKETETAPAPQNPVSFIHSDSTEETVLKESTEDGEEPYNDILNNYSGDETEAETSQRIESLGVEDAQPQDDSNELTEEDAPDQGEPNNNSHANDSASDVFVDA</sequence>
<evidence type="ECO:0000259" key="4">
    <source>
        <dbReference type="Pfam" id="PF06428"/>
    </source>
</evidence>
<evidence type="ECO:0000313" key="6">
    <source>
        <dbReference type="Proteomes" id="UP000038830"/>
    </source>
</evidence>
<feature type="domain" description="GDP/GTP exchange factor Sec2 N-terminal" evidence="4">
    <location>
        <begin position="22"/>
        <end position="134"/>
    </location>
</feature>
<name>A0A0H5C0K7_CYBJN</name>
<dbReference type="GO" id="GO:0006887">
    <property type="term" value="P:exocytosis"/>
    <property type="evidence" value="ECO:0007669"/>
    <property type="project" value="TreeGrafter"/>
</dbReference>
<dbReference type="GO" id="GO:0005085">
    <property type="term" value="F:guanyl-nucleotide exchange factor activity"/>
    <property type="evidence" value="ECO:0007669"/>
    <property type="project" value="InterPro"/>
</dbReference>
<feature type="compositionally biased region" description="Polar residues" evidence="3">
    <location>
        <begin position="500"/>
        <end position="517"/>
    </location>
</feature>
<evidence type="ECO:0000313" key="5">
    <source>
        <dbReference type="EMBL" id="CEP21305.1"/>
    </source>
</evidence>
<evidence type="ECO:0000256" key="3">
    <source>
        <dbReference type="SAM" id="MobiDB-lite"/>
    </source>
</evidence>
<dbReference type="Gene3D" id="6.10.140.910">
    <property type="match status" value="1"/>
</dbReference>
<feature type="region of interest" description="Disordered" evidence="3">
    <location>
        <begin position="442"/>
        <end position="562"/>
    </location>
</feature>
<feature type="compositionally biased region" description="Low complexity" evidence="3">
    <location>
        <begin position="546"/>
        <end position="562"/>
    </location>
</feature>
<dbReference type="EMBL" id="CDQK01000002">
    <property type="protein sequence ID" value="CEP21305.1"/>
    <property type="molecule type" value="Genomic_DNA"/>
</dbReference>
<dbReference type="GO" id="GO:0051286">
    <property type="term" value="C:cell tip"/>
    <property type="evidence" value="ECO:0007669"/>
    <property type="project" value="TreeGrafter"/>
</dbReference>
<dbReference type="GO" id="GO:0070319">
    <property type="term" value="C:Golgi to plasma membrane transport vesicle"/>
    <property type="evidence" value="ECO:0007669"/>
    <property type="project" value="TreeGrafter"/>
</dbReference>
<reference evidence="6" key="1">
    <citation type="journal article" date="2015" name="J. Biotechnol.">
        <title>The structure of the Cyberlindnera jadinii genome and its relation to Candida utilis analyzed by the occurrence of single nucleotide polymorphisms.</title>
        <authorList>
            <person name="Rupp O."/>
            <person name="Brinkrolf K."/>
            <person name="Buerth C."/>
            <person name="Kunigo M."/>
            <person name="Schneider J."/>
            <person name="Jaenicke S."/>
            <person name="Goesmann A."/>
            <person name="Puehler A."/>
            <person name="Jaeger K.-E."/>
            <person name="Ernst J.F."/>
        </authorList>
    </citation>
    <scope>NUCLEOTIDE SEQUENCE [LARGE SCALE GENOMIC DNA]</scope>
    <source>
        <strain evidence="6">ATCC 18201 / CBS 1600 / BCRC 20928 / JCM 3617 / NBRC 0987 / NRRL Y-1542</strain>
    </source>
</reference>
<dbReference type="SUPFAM" id="SSF144284">
    <property type="entry name" value="Sec2 N-terminal region"/>
    <property type="match status" value="1"/>
</dbReference>
<dbReference type="PANTHER" id="PTHR14430">
    <property type="entry name" value="RABIN3-RELATED"/>
    <property type="match status" value="1"/>
</dbReference>
<feature type="region of interest" description="Disordered" evidence="3">
    <location>
        <begin position="138"/>
        <end position="173"/>
    </location>
</feature>
<proteinExistence type="predicted"/>
<feature type="compositionally biased region" description="Acidic residues" evidence="3">
    <location>
        <begin position="526"/>
        <end position="541"/>
    </location>
</feature>
<evidence type="ECO:0000256" key="2">
    <source>
        <dbReference type="SAM" id="Coils"/>
    </source>
</evidence>
<dbReference type="InterPro" id="IPR040351">
    <property type="entry name" value="RAB3IL/RAB3IP/Sec2"/>
</dbReference>
<dbReference type="InterPro" id="IPR009449">
    <property type="entry name" value="Sec2_N"/>
</dbReference>
<keyword evidence="1 2" id="KW-0175">Coiled coil</keyword>
<feature type="compositionally biased region" description="Low complexity" evidence="3">
    <location>
        <begin position="139"/>
        <end position="172"/>
    </location>
</feature>